<name>A0A840MM30_9PROT</name>
<protein>
    <submittedName>
        <fullName evidence="2">Prepilin-type N-terminal cleavage/methylation domain-containing protein</fullName>
    </submittedName>
</protein>
<sequence>MHTKQHGFTLVELSIVLVVIGLILGLAFKGRDLIDGARVKNAAASVNKFQAAINSYQEKYGALPGDGCTGTEAAVTYTGTTCAAGGVRDGQLTTANELNAALRLLANTNALAEADLKTIWSGYWVLVTGANAAQRRVANTTYLMASATTGGAPANVDVRYICALDRAIDDGKADGGTVRSSSNAYGTLAAPQPNLDCYGLAGTASIAVRLLP</sequence>
<keyword evidence="1" id="KW-0472">Membrane</keyword>
<organism evidence="2 3">
    <name type="scientific">Chitinivorax tropicus</name>
    <dbReference type="NCBI Taxonomy" id="714531"/>
    <lineage>
        <taxon>Bacteria</taxon>
        <taxon>Pseudomonadati</taxon>
        <taxon>Pseudomonadota</taxon>
        <taxon>Betaproteobacteria</taxon>
        <taxon>Chitinivorax</taxon>
    </lineage>
</organism>
<reference evidence="2 3" key="1">
    <citation type="submission" date="2020-08" db="EMBL/GenBank/DDBJ databases">
        <title>Genomic Encyclopedia of Type Strains, Phase IV (KMG-IV): sequencing the most valuable type-strain genomes for metagenomic binning, comparative biology and taxonomic classification.</title>
        <authorList>
            <person name="Goeker M."/>
        </authorList>
    </citation>
    <scope>NUCLEOTIDE SEQUENCE [LARGE SCALE GENOMIC DNA]</scope>
    <source>
        <strain evidence="2 3">DSM 27165</strain>
    </source>
</reference>
<evidence type="ECO:0000256" key="1">
    <source>
        <dbReference type="SAM" id="Phobius"/>
    </source>
</evidence>
<dbReference type="RefSeq" id="WP_184040397.1">
    <property type="nucleotide sequence ID" value="NZ_JACHHY010000017.1"/>
</dbReference>
<feature type="transmembrane region" description="Helical" evidence="1">
    <location>
        <begin position="6"/>
        <end position="28"/>
    </location>
</feature>
<dbReference type="Gene3D" id="3.30.700.10">
    <property type="entry name" value="Glycoprotein, Type 4 Pilin"/>
    <property type="match status" value="1"/>
</dbReference>
<dbReference type="NCBIfam" id="TIGR02532">
    <property type="entry name" value="IV_pilin_GFxxxE"/>
    <property type="match status" value="1"/>
</dbReference>
<evidence type="ECO:0000313" key="2">
    <source>
        <dbReference type="EMBL" id="MBB5019470.1"/>
    </source>
</evidence>
<proteinExistence type="predicted"/>
<accession>A0A840MM30</accession>
<dbReference type="Proteomes" id="UP000575898">
    <property type="component" value="Unassembled WGS sequence"/>
</dbReference>
<keyword evidence="3" id="KW-1185">Reference proteome</keyword>
<dbReference type="InterPro" id="IPR045584">
    <property type="entry name" value="Pilin-like"/>
</dbReference>
<comment type="caution">
    <text evidence="2">The sequence shown here is derived from an EMBL/GenBank/DDBJ whole genome shotgun (WGS) entry which is preliminary data.</text>
</comment>
<dbReference type="Pfam" id="PF07963">
    <property type="entry name" value="N_methyl"/>
    <property type="match status" value="1"/>
</dbReference>
<dbReference type="PROSITE" id="PS00409">
    <property type="entry name" value="PROKAR_NTER_METHYL"/>
    <property type="match status" value="1"/>
</dbReference>
<evidence type="ECO:0000313" key="3">
    <source>
        <dbReference type="Proteomes" id="UP000575898"/>
    </source>
</evidence>
<dbReference type="EMBL" id="JACHHY010000017">
    <property type="protein sequence ID" value="MBB5019470.1"/>
    <property type="molecule type" value="Genomic_DNA"/>
</dbReference>
<dbReference type="InterPro" id="IPR012902">
    <property type="entry name" value="N_methyl_site"/>
</dbReference>
<gene>
    <name evidence="2" type="ORF">HNQ59_002772</name>
</gene>
<keyword evidence="1" id="KW-0812">Transmembrane</keyword>
<keyword evidence="1" id="KW-1133">Transmembrane helix</keyword>
<dbReference type="SUPFAM" id="SSF54523">
    <property type="entry name" value="Pili subunits"/>
    <property type="match status" value="1"/>
</dbReference>
<dbReference type="AlphaFoldDB" id="A0A840MM30"/>